<gene>
    <name evidence="3" type="ORF">RM779_29380</name>
</gene>
<dbReference type="InterPro" id="IPR036388">
    <property type="entry name" value="WH-like_DNA-bd_sf"/>
</dbReference>
<sequence length="185" mass="19628">MSTKPVTGASLSTEQAVRAMLLTLPRLVSRAKRAPVPERLRSLHLAPRHLTLLSCLLFDGPTPVKDLAARLEVAPTTVSLMVSDLQRQGVVRRRSDPGDRRRTIVSLTGDPDTRAAIDAWLAAGARAWRTVFDGLTPQERATFVRAIQAYEAEVSALPPGDAGNGDAGNGDARNEDAGNDAGGAA</sequence>
<protein>
    <submittedName>
        <fullName evidence="3">MarR family transcriptional regulator</fullName>
    </submittedName>
</protein>
<evidence type="ECO:0000313" key="3">
    <source>
        <dbReference type="EMBL" id="MDT0446678.1"/>
    </source>
</evidence>
<dbReference type="InterPro" id="IPR011991">
    <property type="entry name" value="ArsR-like_HTH"/>
</dbReference>
<dbReference type="SMART" id="SM00347">
    <property type="entry name" value="HTH_MARR"/>
    <property type="match status" value="1"/>
</dbReference>
<feature type="domain" description="HTH marR-type" evidence="2">
    <location>
        <begin position="18"/>
        <end position="152"/>
    </location>
</feature>
<keyword evidence="4" id="KW-1185">Reference proteome</keyword>
<dbReference type="InterPro" id="IPR039422">
    <property type="entry name" value="MarR/SlyA-like"/>
</dbReference>
<dbReference type="PANTHER" id="PTHR33164:SF57">
    <property type="entry name" value="MARR-FAMILY TRANSCRIPTIONAL REGULATOR"/>
    <property type="match status" value="1"/>
</dbReference>
<organism evidence="3 4">
    <name type="scientific">Streptomyces johnsoniae</name>
    <dbReference type="NCBI Taxonomy" id="3075532"/>
    <lineage>
        <taxon>Bacteria</taxon>
        <taxon>Bacillati</taxon>
        <taxon>Actinomycetota</taxon>
        <taxon>Actinomycetes</taxon>
        <taxon>Kitasatosporales</taxon>
        <taxon>Streptomycetaceae</taxon>
        <taxon>Streptomyces</taxon>
    </lineage>
</organism>
<dbReference type="SUPFAM" id="SSF46785">
    <property type="entry name" value="Winged helix' DNA-binding domain"/>
    <property type="match status" value="1"/>
</dbReference>
<dbReference type="RefSeq" id="WP_311620830.1">
    <property type="nucleotide sequence ID" value="NZ_JAVREV010000021.1"/>
</dbReference>
<evidence type="ECO:0000313" key="4">
    <source>
        <dbReference type="Proteomes" id="UP001183615"/>
    </source>
</evidence>
<proteinExistence type="predicted"/>
<dbReference type="PANTHER" id="PTHR33164">
    <property type="entry name" value="TRANSCRIPTIONAL REGULATOR, MARR FAMILY"/>
    <property type="match status" value="1"/>
</dbReference>
<dbReference type="CDD" id="cd00090">
    <property type="entry name" value="HTH_ARSR"/>
    <property type="match status" value="1"/>
</dbReference>
<accession>A0ABU2SCG9</accession>
<name>A0ABU2SCG9_9ACTN</name>
<dbReference type="EMBL" id="JAVREV010000021">
    <property type="protein sequence ID" value="MDT0446678.1"/>
    <property type="molecule type" value="Genomic_DNA"/>
</dbReference>
<feature type="region of interest" description="Disordered" evidence="1">
    <location>
        <begin position="156"/>
        <end position="185"/>
    </location>
</feature>
<dbReference type="Gene3D" id="1.10.10.10">
    <property type="entry name" value="Winged helix-like DNA-binding domain superfamily/Winged helix DNA-binding domain"/>
    <property type="match status" value="1"/>
</dbReference>
<evidence type="ECO:0000259" key="2">
    <source>
        <dbReference type="PROSITE" id="PS50995"/>
    </source>
</evidence>
<evidence type="ECO:0000256" key="1">
    <source>
        <dbReference type="SAM" id="MobiDB-lite"/>
    </source>
</evidence>
<dbReference type="InterPro" id="IPR000835">
    <property type="entry name" value="HTH_MarR-typ"/>
</dbReference>
<reference evidence="4" key="1">
    <citation type="submission" date="2023-07" db="EMBL/GenBank/DDBJ databases">
        <title>30 novel species of actinomycetes from the DSMZ collection.</title>
        <authorList>
            <person name="Nouioui I."/>
        </authorList>
    </citation>
    <scope>NUCLEOTIDE SEQUENCE [LARGE SCALE GENOMIC DNA]</scope>
    <source>
        <strain evidence="4">DSM 41886</strain>
    </source>
</reference>
<dbReference type="InterPro" id="IPR036390">
    <property type="entry name" value="WH_DNA-bd_sf"/>
</dbReference>
<comment type="caution">
    <text evidence="3">The sequence shown here is derived from an EMBL/GenBank/DDBJ whole genome shotgun (WGS) entry which is preliminary data.</text>
</comment>
<dbReference type="Proteomes" id="UP001183615">
    <property type="component" value="Unassembled WGS sequence"/>
</dbReference>
<dbReference type="Pfam" id="PF01047">
    <property type="entry name" value="MarR"/>
    <property type="match status" value="1"/>
</dbReference>
<dbReference type="PROSITE" id="PS50995">
    <property type="entry name" value="HTH_MARR_2"/>
    <property type="match status" value="1"/>
</dbReference>